<keyword evidence="12" id="KW-1003">Cell membrane</keyword>
<feature type="transmembrane region" description="Helical" evidence="12">
    <location>
        <begin position="289"/>
        <end position="312"/>
    </location>
</feature>
<dbReference type="InterPro" id="IPR000715">
    <property type="entry name" value="Glycosyl_transferase_4"/>
</dbReference>
<dbReference type="GO" id="GO:0046872">
    <property type="term" value="F:metal ion binding"/>
    <property type="evidence" value="ECO:0007669"/>
    <property type="project" value="UniProtKB-KW"/>
</dbReference>
<feature type="transmembrane region" description="Helical" evidence="12">
    <location>
        <begin position="135"/>
        <end position="153"/>
    </location>
</feature>
<evidence type="ECO:0000256" key="5">
    <source>
        <dbReference type="ARBA" id="ARBA00022692"/>
    </source>
</evidence>
<evidence type="ECO:0000256" key="1">
    <source>
        <dbReference type="ARBA" id="ARBA00004141"/>
    </source>
</evidence>
<dbReference type="GO" id="GO:0008963">
    <property type="term" value="F:phospho-N-acetylmuramoyl-pentapeptide-transferase activity"/>
    <property type="evidence" value="ECO:0007669"/>
    <property type="project" value="UniProtKB-UniRule"/>
</dbReference>
<comment type="caution">
    <text evidence="15">The sequence shown here is derived from an EMBL/GenBank/DDBJ whole genome shotgun (WGS) entry which is preliminary data.</text>
</comment>
<dbReference type="GO" id="GO:0005886">
    <property type="term" value="C:plasma membrane"/>
    <property type="evidence" value="ECO:0007669"/>
    <property type="project" value="UniProtKB-SubCell"/>
</dbReference>
<dbReference type="EC" id="2.7.8.13" evidence="12 13"/>
<dbReference type="AlphaFoldDB" id="A0AA41UBZ0"/>
<name>A0AA41UBZ0_9HYPH</name>
<feature type="binding site" evidence="14">
    <location>
        <position position="193"/>
    </location>
    <ligand>
        <name>Mg(2+)</name>
        <dbReference type="ChEBI" id="CHEBI:18420"/>
    </ligand>
</feature>
<evidence type="ECO:0000256" key="8">
    <source>
        <dbReference type="ARBA" id="ARBA00022989"/>
    </source>
</evidence>
<evidence type="ECO:0000256" key="13">
    <source>
        <dbReference type="NCBIfam" id="TIGR00445"/>
    </source>
</evidence>
<dbReference type="EMBL" id="JALAZD010000001">
    <property type="protein sequence ID" value="MCI0127825.1"/>
    <property type="molecule type" value="Genomic_DNA"/>
</dbReference>
<keyword evidence="8 12" id="KW-1133">Transmembrane helix</keyword>
<comment type="pathway">
    <text evidence="12">Cell wall biogenesis; peptidoglycan biosynthesis.</text>
</comment>
<comment type="cofactor">
    <cofactor evidence="12 14">
        <name>Mg(2+)</name>
        <dbReference type="ChEBI" id="CHEBI:18420"/>
    </cofactor>
</comment>
<dbReference type="Pfam" id="PF00953">
    <property type="entry name" value="Glycos_transf_4"/>
    <property type="match status" value="1"/>
</dbReference>
<sequence>MLYFLGQLGEHLAAFNVFRYITFRTAGAMVTALFFVFLFGPGMISMLRIRQGRGQPIREDGPASHLVTKKGTPTMGGLMILSGAVIATLLWSNLANGYVWVVLFVTIGFGAIGLYDDYLKVKRMSHKGFGGRQRLLIEALIGVVACYAISVLGDPATSTSLMFPFVKGLAVNLGWGFMLFGAFVVVAAGNSVNLTDGLDGLAIVPVMIAAGCFGLIAYLVGNQNFADYLLVNYVPGTGELSVVCGALIGAGLGFLWFNAPPAQIFMGDTGSLALGGALGSIAVATKHEIVLAIVGGLFVLETVSVIVQVTSFRLTGKRVFKMAPIHHHFEHMGWTESQVVIRFWIISFVLALIGLSSLKLR</sequence>
<comment type="similarity">
    <text evidence="2 12">Belongs to the glycosyltransferase 4 family. MraY subfamily.</text>
</comment>
<evidence type="ECO:0000256" key="11">
    <source>
        <dbReference type="ARBA" id="ARBA00023316"/>
    </source>
</evidence>
<keyword evidence="6 12" id="KW-0133">Cell shape</keyword>
<evidence type="ECO:0000256" key="10">
    <source>
        <dbReference type="ARBA" id="ARBA00023306"/>
    </source>
</evidence>
<proteinExistence type="inferred from homology"/>
<feature type="transmembrane region" description="Helical" evidence="12">
    <location>
        <begin position="339"/>
        <end position="358"/>
    </location>
</feature>
<feature type="binding site" evidence="14">
    <location>
        <position position="268"/>
    </location>
    <ligand>
        <name>Mg(2+)</name>
        <dbReference type="ChEBI" id="CHEBI:18420"/>
    </ligand>
</feature>
<keyword evidence="11 12" id="KW-0961">Cell wall biogenesis/degradation</keyword>
<comment type="subcellular location">
    <subcellularLocation>
        <location evidence="12">Cell membrane</location>
        <topology evidence="12">Multi-pass membrane protein</topology>
    </subcellularLocation>
    <subcellularLocation>
        <location evidence="1">Membrane</location>
        <topology evidence="1">Multi-pass membrane protein</topology>
    </subcellularLocation>
</comment>
<dbReference type="Proteomes" id="UP001156140">
    <property type="component" value="Unassembled WGS sequence"/>
</dbReference>
<dbReference type="PROSITE" id="PS01347">
    <property type="entry name" value="MRAY_1"/>
    <property type="match status" value="1"/>
</dbReference>
<dbReference type="GO" id="GO:0009252">
    <property type="term" value="P:peptidoglycan biosynthetic process"/>
    <property type="evidence" value="ECO:0007669"/>
    <property type="project" value="UniProtKB-UniRule"/>
</dbReference>
<dbReference type="InterPro" id="IPR018480">
    <property type="entry name" value="PNAcMuramoyl-5peptid_Trfase_CS"/>
</dbReference>
<keyword evidence="16" id="KW-1185">Reference proteome</keyword>
<keyword evidence="10 12" id="KW-0131">Cell cycle</keyword>
<dbReference type="PANTHER" id="PTHR22926:SF5">
    <property type="entry name" value="PHOSPHO-N-ACETYLMURAMOYL-PENTAPEPTIDE-TRANSFERASE HOMOLOG"/>
    <property type="match status" value="1"/>
</dbReference>
<comment type="catalytic activity">
    <reaction evidence="12">
        <text>UDP-N-acetyl-alpha-D-muramoyl-L-alanyl-gamma-D-glutamyl-meso-2,6-diaminopimeloyl-D-alanyl-D-alanine + di-trans,octa-cis-undecaprenyl phosphate = di-trans,octa-cis-undecaprenyl diphospho-N-acetyl-alpha-D-muramoyl-L-alanyl-D-glutamyl-meso-2,6-diaminopimeloyl-D-alanyl-D-alanine + UMP</text>
        <dbReference type="Rhea" id="RHEA:28386"/>
        <dbReference type="ChEBI" id="CHEBI:57865"/>
        <dbReference type="ChEBI" id="CHEBI:60392"/>
        <dbReference type="ChEBI" id="CHEBI:61386"/>
        <dbReference type="ChEBI" id="CHEBI:61387"/>
        <dbReference type="EC" id="2.7.8.13"/>
    </reaction>
</comment>
<keyword evidence="4 12" id="KW-0808">Transferase</keyword>
<evidence type="ECO:0000256" key="9">
    <source>
        <dbReference type="ARBA" id="ARBA00023136"/>
    </source>
</evidence>
<evidence type="ECO:0000256" key="7">
    <source>
        <dbReference type="ARBA" id="ARBA00022984"/>
    </source>
</evidence>
<dbReference type="CDD" id="cd06852">
    <property type="entry name" value="GT_MraY"/>
    <property type="match status" value="1"/>
</dbReference>
<evidence type="ECO:0000256" key="14">
    <source>
        <dbReference type="PIRSR" id="PIRSR600715-1"/>
    </source>
</evidence>
<keyword evidence="12 14" id="KW-0460">Magnesium</keyword>
<reference evidence="15" key="1">
    <citation type="submission" date="2022-03" db="EMBL/GenBank/DDBJ databases">
        <title>The complete genome sequence of a Methyloterrigena soli.</title>
        <authorList>
            <person name="Zi Z."/>
        </authorList>
    </citation>
    <scope>NUCLEOTIDE SEQUENCE</scope>
    <source>
        <strain evidence="15">M48</strain>
    </source>
</reference>
<dbReference type="GO" id="GO:0008360">
    <property type="term" value="P:regulation of cell shape"/>
    <property type="evidence" value="ECO:0007669"/>
    <property type="project" value="UniProtKB-KW"/>
</dbReference>
<evidence type="ECO:0000256" key="6">
    <source>
        <dbReference type="ARBA" id="ARBA00022960"/>
    </source>
</evidence>
<dbReference type="NCBIfam" id="TIGR00445">
    <property type="entry name" value="mraY"/>
    <property type="match status" value="1"/>
</dbReference>
<accession>A0AA41UBZ0</accession>
<organism evidence="15 16">
    <name type="scientific">Paradevosia shaoguanensis</name>
    <dbReference type="NCBI Taxonomy" id="1335043"/>
    <lineage>
        <taxon>Bacteria</taxon>
        <taxon>Pseudomonadati</taxon>
        <taxon>Pseudomonadota</taxon>
        <taxon>Alphaproteobacteria</taxon>
        <taxon>Hyphomicrobiales</taxon>
        <taxon>Devosiaceae</taxon>
        <taxon>Paradevosia</taxon>
    </lineage>
</organism>
<feature type="transmembrane region" description="Helical" evidence="12">
    <location>
        <begin position="97"/>
        <end position="115"/>
    </location>
</feature>
<keyword evidence="9 12" id="KW-0472">Membrane</keyword>
<evidence type="ECO:0000256" key="12">
    <source>
        <dbReference type="HAMAP-Rule" id="MF_00038"/>
    </source>
</evidence>
<dbReference type="PANTHER" id="PTHR22926">
    <property type="entry name" value="PHOSPHO-N-ACETYLMURAMOYL-PENTAPEPTIDE-TRANSFERASE"/>
    <property type="match status" value="1"/>
</dbReference>
<dbReference type="GO" id="GO:0071555">
    <property type="term" value="P:cell wall organization"/>
    <property type="evidence" value="ECO:0007669"/>
    <property type="project" value="UniProtKB-KW"/>
</dbReference>
<keyword evidence="7 12" id="KW-0573">Peptidoglycan synthesis</keyword>
<dbReference type="InterPro" id="IPR003524">
    <property type="entry name" value="PNAcMuramoyl-5peptid_Trfase"/>
</dbReference>
<evidence type="ECO:0000256" key="4">
    <source>
        <dbReference type="ARBA" id="ARBA00022679"/>
    </source>
</evidence>
<evidence type="ECO:0000313" key="16">
    <source>
        <dbReference type="Proteomes" id="UP001156140"/>
    </source>
</evidence>
<feature type="transmembrane region" description="Helical" evidence="12">
    <location>
        <begin position="240"/>
        <end position="257"/>
    </location>
</feature>
<dbReference type="Pfam" id="PF10555">
    <property type="entry name" value="MraY_sig1"/>
    <property type="match status" value="1"/>
</dbReference>
<feature type="transmembrane region" description="Helical" evidence="12">
    <location>
        <begin position="200"/>
        <end position="220"/>
    </location>
</feature>
<keyword evidence="12 14" id="KW-0479">Metal-binding</keyword>
<gene>
    <name evidence="12 15" type="primary">mraY</name>
    <name evidence="15" type="ORF">ML536_13420</name>
</gene>
<evidence type="ECO:0000313" key="15">
    <source>
        <dbReference type="EMBL" id="MCI0127825.1"/>
    </source>
</evidence>
<protein>
    <recommendedName>
        <fullName evidence="12 13">Phospho-N-acetylmuramoyl-pentapeptide-transferase</fullName>
        <ecNumber evidence="12 13">2.7.8.13</ecNumber>
    </recommendedName>
    <alternativeName>
        <fullName evidence="12">UDP-MurNAc-pentapeptide phosphotransferase</fullName>
    </alternativeName>
</protein>
<keyword evidence="3 12" id="KW-0132">Cell division</keyword>
<comment type="function">
    <text evidence="12">Catalyzes the initial step of the lipid cycle reactions in the biosynthesis of the cell wall peptidoglycan: transfers peptidoglycan precursor phospho-MurNAc-pentapeptide from UDP-MurNAc-pentapeptide onto the lipid carrier undecaprenyl phosphate, yielding undecaprenyl-pyrophosphoryl-MurNAc-pentapeptide, known as lipid I.</text>
</comment>
<dbReference type="RefSeq" id="WP_035030258.1">
    <property type="nucleotide sequence ID" value="NZ_CP068983.1"/>
</dbReference>
<feature type="transmembrane region" description="Helical" evidence="12">
    <location>
        <begin position="20"/>
        <end position="40"/>
    </location>
</feature>
<dbReference type="GO" id="GO:0051301">
    <property type="term" value="P:cell division"/>
    <property type="evidence" value="ECO:0007669"/>
    <property type="project" value="UniProtKB-KW"/>
</dbReference>
<feature type="transmembrane region" description="Helical" evidence="12">
    <location>
        <begin position="74"/>
        <end position="91"/>
    </location>
</feature>
<dbReference type="PROSITE" id="PS01348">
    <property type="entry name" value="MRAY_2"/>
    <property type="match status" value="1"/>
</dbReference>
<dbReference type="HAMAP" id="MF_00038">
    <property type="entry name" value="MraY"/>
    <property type="match status" value="1"/>
</dbReference>
<evidence type="ECO:0000256" key="2">
    <source>
        <dbReference type="ARBA" id="ARBA00005583"/>
    </source>
</evidence>
<feature type="transmembrane region" description="Helical" evidence="12">
    <location>
        <begin position="165"/>
        <end position="188"/>
    </location>
</feature>
<evidence type="ECO:0000256" key="3">
    <source>
        <dbReference type="ARBA" id="ARBA00022618"/>
    </source>
</evidence>
<keyword evidence="5 12" id="KW-0812">Transmembrane</keyword>